<dbReference type="SUPFAM" id="SSF52540">
    <property type="entry name" value="P-loop containing nucleoside triphosphate hydrolases"/>
    <property type="match status" value="1"/>
</dbReference>
<evidence type="ECO:0000256" key="6">
    <source>
        <dbReference type="ARBA" id="ARBA00022741"/>
    </source>
</evidence>
<dbReference type="NCBIfam" id="TIGR00611">
    <property type="entry name" value="recf"/>
    <property type="match status" value="1"/>
</dbReference>
<evidence type="ECO:0000256" key="5">
    <source>
        <dbReference type="ARBA" id="ARBA00022705"/>
    </source>
</evidence>
<dbReference type="PANTHER" id="PTHR32182">
    <property type="entry name" value="DNA REPLICATION AND REPAIR PROTEIN RECF"/>
    <property type="match status" value="1"/>
</dbReference>
<comment type="caution">
    <text evidence="12">The sequence shown here is derived from an EMBL/GenBank/DDBJ whole genome shotgun (WGS) entry which is preliminary data.</text>
</comment>
<dbReference type="EMBL" id="PFFQ01000004">
    <property type="protein sequence ID" value="PIW19344.1"/>
    <property type="molecule type" value="Genomic_DNA"/>
</dbReference>
<evidence type="ECO:0000256" key="7">
    <source>
        <dbReference type="ARBA" id="ARBA00022840"/>
    </source>
</evidence>
<feature type="domain" description="RecF/RecN/SMC N-terminal" evidence="11">
    <location>
        <begin position="3"/>
        <end position="372"/>
    </location>
</feature>
<dbReference type="PANTHER" id="PTHR32182:SF0">
    <property type="entry name" value="DNA REPLICATION AND REPAIR PROTEIN RECF"/>
    <property type="match status" value="1"/>
</dbReference>
<dbReference type="InterPro" id="IPR018078">
    <property type="entry name" value="DNA-binding_RecF_CS"/>
</dbReference>
<keyword evidence="6 9" id="KW-0547">Nucleotide-binding</keyword>
<keyword evidence="9 10" id="KW-0227">DNA damage</keyword>
<dbReference type="Pfam" id="PF02463">
    <property type="entry name" value="SMC_N"/>
    <property type="match status" value="1"/>
</dbReference>
<evidence type="ECO:0000256" key="1">
    <source>
        <dbReference type="ARBA" id="ARBA00004496"/>
    </source>
</evidence>
<dbReference type="GO" id="GO:0005737">
    <property type="term" value="C:cytoplasm"/>
    <property type="evidence" value="ECO:0007669"/>
    <property type="project" value="UniProtKB-SubCell"/>
</dbReference>
<keyword evidence="7 9" id="KW-0067">ATP-binding</keyword>
<dbReference type="InterPro" id="IPR001238">
    <property type="entry name" value="DNA-binding_RecF"/>
</dbReference>
<comment type="subcellular location">
    <subcellularLocation>
        <location evidence="1 9 10">Cytoplasm</location>
    </subcellularLocation>
</comment>
<organism evidence="12 13">
    <name type="scientific">bacterium (Candidatus Blackallbacteria) CG17_big_fil_post_rev_8_21_14_2_50_48_46</name>
    <dbReference type="NCBI Taxonomy" id="2014261"/>
    <lineage>
        <taxon>Bacteria</taxon>
        <taxon>Candidatus Blackallbacteria</taxon>
    </lineage>
</organism>
<keyword evidence="9 10" id="KW-0234">DNA repair</keyword>
<dbReference type="Gene3D" id="3.40.50.300">
    <property type="entry name" value="P-loop containing nucleotide triphosphate hydrolases"/>
    <property type="match status" value="1"/>
</dbReference>
<keyword evidence="8 9" id="KW-0238">DNA-binding</keyword>
<dbReference type="AlphaFoldDB" id="A0A2M7GAY3"/>
<keyword evidence="5 9" id="KW-0235">DNA replication</keyword>
<dbReference type="PROSITE" id="PS00618">
    <property type="entry name" value="RECF_2"/>
    <property type="match status" value="1"/>
</dbReference>
<evidence type="ECO:0000256" key="2">
    <source>
        <dbReference type="ARBA" id="ARBA00008016"/>
    </source>
</evidence>
<name>A0A2M7GAY3_9BACT</name>
<dbReference type="InterPro" id="IPR042174">
    <property type="entry name" value="RecF_2"/>
</dbReference>
<evidence type="ECO:0000256" key="10">
    <source>
        <dbReference type="RuleBase" id="RU000578"/>
    </source>
</evidence>
<dbReference type="InterPro" id="IPR027417">
    <property type="entry name" value="P-loop_NTPase"/>
</dbReference>
<evidence type="ECO:0000256" key="3">
    <source>
        <dbReference type="ARBA" id="ARBA00020170"/>
    </source>
</evidence>
<evidence type="ECO:0000313" key="13">
    <source>
        <dbReference type="Proteomes" id="UP000231019"/>
    </source>
</evidence>
<protein>
    <recommendedName>
        <fullName evidence="3 9">DNA replication and repair protein RecF</fullName>
    </recommendedName>
</protein>
<dbReference type="HAMAP" id="MF_00365">
    <property type="entry name" value="RecF"/>
    <property type="match status" value="1"/>
</dbReference>
<dbReference type="GO" id="GO:0009432">
    <property type="term" value="P:SOS response"/>
    <property type="evidence" value="ECO:0007669"/>
    <property type="project" value="UniProtKB-UniRule"/>
</dbReference>
<reference evidence="12 13" key="1">
    <citation type="submission" date="2017-09" db="EMBL/GenBank/DDBJ databases">
        <title>Depth-based differentiation of microbial function through sediment-hosted aquifers and enrichment of novel symbionts in the deep terrestrial subsurface.</title>
        <authorList>
            <person name="Probst A.J."/>
            <person name="Ladd B."/>
            <person name="Jarett J.K."/>
            <person name="Geller-Mcgrath D.E."/>
            <person name="Sieber C.M."/>
            <person name="Emerson J.B."/>
            <person name="Anantharaman K."/>
            <person name="Thomas B.C."/>
            <person name="Malmstrom R."/>
            <person name="Stieglmeier M."/>
            <person name="Klingl A."/>
            <person name="Woyke T."/>
            <person name="Ryan C.M."/>
            <person name="Banfield J.F."/>
        </authorList>
    </citation>
    <scope>NUCLEOTIDE SEQUENCE [LARGE SCALE GENOMIC DNA]</scope>
    <source>
        <strain evidence="12">CG17_big_fil_post_rev_8_21_14_2_50_48_46</strain>
    </source>
</reference>
<dbReference type="GO" id="GO:0006302">
    <property type="term" value="P:double-strand break repair"/>
    <property type="evidence" value="ECO:0007669"/>
    <property type="project" value="TreeGrafter"/>
</dbReference>
<comment type="function">
    <text evidence="9 10">The RecF protein is involved in DNA metabolism; it is required for DNA replication and normal SOS inducibility. RecF binds preferentially to single-stranded, linear DNA. It also seems to bind ATP.</text>
</comment>
<evidence type="ECO:0000256" key="9">
    <source>
        <dbReference type="HAMAP-Rule" id="MF_00365"/>
    </source>
</evidence>
<dbReference type="GO" id="GO:0000731">
    <property type="term" value="P:DNA synthesis involved in DNA repair"/>
    <property type="evidence" value="ECO:0007669"/>
    <property type="project" value="TreeGrafter"/>
</dbReference>
<comment type="similarity">
    <text evidence="2 9 10">Belongs to the RecF family.</text>
</comment>
<dbReference type="GO" id="GO:0003697">
    <property type="term" value="F:single-stranded DNA binding"/>
    <property type="evidence" value="ECO:0007669"/>
    <property type="project" value="UniProtKB-UniRule"/>
</dbReference>
<dbReference type="InterPro" id="IPR003395">
    <property type="entry name" value="RecF/RecN/SMC_N"/>
</dbReference>
<dbReference type="GO" id="GO:0006260">
    <property type="term" value="P:DNA replication"/>
    <property type="evidence" value="ECO:0007669"/>
    <property type="project" value="UniProtKB-UniRule"/>
</dbReference>
<evidence type="ECO:0000256" key="4">
    <source>
        <dbReference type="ARBA" id="ARBA00022490"/>
    </source>
</evidence>
<sequence length="380" mass="43671">MWIQALELNHFRNYQKLQLDLDPFRQIALVGLNAQGKSNLLESLFLLAFASSFRTSSLTELIYWGENMARIEGTFGYQNNVPVHLKFYVQRNGKRVAAVNHVGQKRLANYIGYIRLVCFTSKDLLMLTGQPSDRRQFIDLLLIQSYPRYYSLLQNYNRLLKQRNSLLKSLKKSDSRLPNSDLEQSLESWDLQLAETGAQIIQKRVEALKVFSEYMNESHAQMSSQTESVKLGYRSSLGEVAEGSRAEMTEQFCRLLKQKRIADILHGYSSVGPHRDDLYFLLGGRELRHFGSQGQIRTTALALKMAEVKFLTELFHEPPILLLDDVFSELDIQRQQALLEHIQQPGIQTFLTTTHLDGPVQRILGEQAKVFHVSKGEIFE</sequence>
<evidence type="ECO:0000256" key="8">
    <source>
        <dbReference type="ARBA" id="ARBA00023125"/>
    </source>
</evidence>
<dbReference type="GO" id="GO:0005524">
    <property type="term" value="F:ATP binding"/>
    <property type="evidence" value="ECO:0007669"/>
    <property type="project" value="UniProtKB-UniRule"/>
</dbReference>
<evidence type="ECO:0000259" key="11">
    <source>
        <dbReference type="Pfam" id="PF02463"/>
    </source>
</evidence>
<keyword evidence="9 10" id="KW-0742">SOS response</keyword>
<proteinExistence type="inferred from homology"/>
<accession>A0A2M7GAY3</accession>
<feature type="binding site" evidence="9">
    <location>
        <begin position="31"/>
        <end position="38"/>
    </location>
    <ligand>
        <name>ATP</name>
        <dbReference type="ChEBI" id="CHEBI:30616"/>
    </ligand>
</feature>
<keyword evidence="4 9" id="KW-0963">Cytoplasm</keyword>
<dbReference type="Proteomes" id="UP000231019">
    <property type="component" value="Unassembled WGS sequence"/>
</dbReference>
<gene>
    <name evidence="9" type="primary">recF</name>
    <name evidence="12" type="ORF">COW36_00455</name>
</gene>
<dbReference type="Gene3D" id="1.20.1050.90">
    <property type="entry name" value="RecF/RecN/SMC, N-terminal domain"/>
    <property type="match status" value="1"/>
</dbReference>
<evidence type="ECO:0000313" key="12">
    <source>
        <dbReference type="EMBL" id="PIW19344.1"/>
    </source>
</evidence>